<reference evidence="6 7" key="1">
    <citation type="journal article" date="2013" name="PLoS ONE">
        <title>Genomic and secretomic analyses reveal unique features of the lignocellulolytic enzyme system of Penicillium decumbens.</title>
        <authorList>
            <person name="Liu G."/>
            <person name="Zhang L."/>
            <person name="Wei X."/>
            <person name="Zou G."/>
            <person name="Qin Y."/>
            <person name="Ma L."/>
            <person name="Li J."/>
            <person name="Zheng H."/>
            <person name="Wang S."/>
            <person name="Wang C."/>
            <person name="Xun L."/>
            <person name="Zhao G.-P."/>
            <person name="Zhou Z."/>
            <person name="Qu Y."/>
        </authorList>
    </citation>
    <scope>NUCLEOTIDE SEQUENCE [LARGE SCALE GENOMIC DNA]</scope>
    <source>
        <strain evidence="7">114-2 / CGMCC 5302</strain>
    </source>
</reference>
<dbReference type="AlphaFoldDB" id="S7ZCW4"/>
<dbReference type="eggNOG" id="ENOG502QSGV">
    <property type="taxonomic scope" value="Eukaryota"/>
</dbReference>
<comment type="similarity">
    <text evidence="1 5">Belongs to the glycosyl hydrolase 43 family.</text>
</comment>
<dbReference type="GO" id="GO:0005975">
    <property type="term" value="P:carbohydrate metabolic process"/>
    <property type="evidence" value="ECO:0007669"/>
    <property type="project" value="InterPro"/>
</dbReference>
<dbReference type="EMBL" id="KB644409">
    <property type="protein sequence ID" value="EPS26531.1"/>
    <property type="molecule type" value="Genomic_DNA"/>
</dbReference>
<evidence type="ECO:0000256" key="4">
    <source>
        <dbReference type="ARBA" id="ARBA00023295"/>
    </source>
</evidence>
<sequence length="494" mass="53920">MELTESGFIIGGLYSPRGERPEDFGRKNVGDSFSKSFFKLHELLLCLLGQIQIQRAVLEMFFFKSHLAVGLLSLSVAATSWIVPGAVWTDTKGQKIDAHGGGIVKVGSTFYWSGQSASNAETPYMYSSTDLLNWTPLGAQAKISGMWRPKIAKPNGSFWIYGQVNRLVQPLESSRMVGGYQPHGSGEHLPPSGYTYSDTGMFQDPKDGTWYILTSADHNNVQINKINSDGTVGNRVGNLAAGAYEAPGMFNADGTYYLIVSGKTGWRGNPNQMFYSNSLSGPWNGPHSVAPGSSNTYGAQNTFELVIEGTKQTTYIYMGDLWDSHGGSSSNYLWLPMSVDTSAKSVTLNYHSMWTVDVNTGEIKFPSTKKRHEAEEANLFGRAAISVCDHCLTKKSVHKIDHESEVVFENVTGTGAPEWVSFHYTVNDPTAGEACIYVNGQPALNISDMNSYAGYHQTVPVQLTLQPGDTNTIKFAAVGSSDFEVSLDGIELHE</sequence>
<dbReference type="GO" id="GO:0004553">
    <property type="term" value="F:hydrolase activity, hydrolyzing O-glycosyl compounds"/>
    <property type="evidence" value="ECO:0007669"/>
    <property type="project" value="InterPro"/>
</dbReference>
<keyword evidence="2" id="KW-0732">Signal</keyword>
<dbReference type="PANTHER" id="PTHR22925:SF3">
    <property type="entry name" value="GLYCOSYL HYDROLASE FAMILY PROTEIN 43"/>
    <property type="match status" value="1"/>
</dbReference>
<dbReference type="Proteomes" id="UP000019376">
    <property type="component" value="Unassembled WGS sequence"/>
</dbReference>
<evidence type="ECO:0000256" key="2">
    <source>
        <dbReference type="ARBA" id="ARBA00022729"/>
    </source>
</evidence>
<dbReference type="SUPFAM" id="SSF75005">
    <property type="entry name" value="Arabinanase/levansucrase/invertase"/>
    <property type="match status" value="1"/>
</dbReference>
<dbReference type="InterPro" id="IPR006710">
    <property type="entry name" value="Glyco_hydro_43"/>
</dbReference>
<dbReference type="PhylomeDB" id="S7ZCW4"/>
<dbReference type="Gene3D" id="2.115.10.20">
    <property type="entry name" value="Glycosyl hydrolase domain, family 43"/>
    <property type="match status" value="1"/>
</dbReference>
<dbReference type="SMR" id="S7ZCW4"/>
<gene>
    <name evidence="6" type="ORF">PDE_01468</name>
</gene>
<evidence type="ECO:0000313" key="6">
    <source>
        <dbReference type="EMBL" id="EPS26531.1"/>
    </source>
</evidence>
<organism evidence="6 7">
    <name type="scientific">Penicillium oxalicum (strain 114-2 / CGMCC 5302)</name>
    <name type="common">Penicillium decumbens</name>
    <dbReference type="NCBI Taxonomy" id="933388"/>
    <lineage>
        <taxon>Eukaryota</taxon>
        <taxon>Fungi</taxon>
        <taxon>Dikarya</taxon>
        <taxon>Ascomycota</taxon>
        <taxon>Pezizomycotina</taxon>
        <taxon>Eurotiomycetes</taxon>
        <taxon>Eurotiomycetidae</taxon>
        <taxon>Eurotiales</taxon>
        <taxon>Aspergillaceae</taxon>
        <taxon>Penicillium</taxon>
    </lineage>
</organism>
<dbReference type="STRING" id="933388.S7ZCW4"/>
<name>S7ZCW4_PENO1</name>
<protein>
    <submittedName>
        <fullName evidence="6">Putative exo-beta-1,3-galactanase</fullName>
    </submittedName>
</protein>
<dbReference type="PANTHER" id="PTHR22925">
    <property type="entry name" value="GLYCOSYL HYDROLASE 43 FAMILY MEMBER"/>
    <property type="match status" value="1"/>
</dbReference>
<keyword evidence="4 5" id="KW-0326">Glycosidase</keyword>
<dbReference type="HOGENOM" id="CLU_016116_1_1_1"/>
<evidence type="ECO:0000256" key="1">
    <source>
        <dbReference type="ARBA" id="ARBA00009865"/>
    </source>
</evidence>
<keyword evidence="7" id="KW-1185">Reference proteome</keyword>
<dbReference type="InterPro" id="IPR023296">
    <property type="entry name" value="Glyco_hydro_beta-prop_sf"/>
</dbReference>
<evidence type="ECO:0000313" key="7">
    <source>
        <dbReference type="Proteomes" id="UP000019376"/>
    </source>
</evidence>
<accession>S7ZCW4</accession>
<proteinExistence type="inferred from homology"/>
<evidence type="ECO:0000256" key="5">
    <source>
        <dbReference type="RuleBase" id="RU361187"/>
    </source>
</evidence>
<dbReference type="OrthoDB" id="3426327at2759"/>
<evidence type="ECO:0000256" key="3">
    <source>
        <dbReference type="ARBA" id="ARBA00022801"/>
    </source>
</evidence>
<dbReference type="Gene3D" id="2.60.120.260">
    <property type="entry name" value="Galactose-binding domain-like"/>
    <property type="match status" value="1"/>
</dbReference>
<dbReference type="Pfam" id="PF04616">
    <property type="entry name" value="Glyco_hydro_43"/>
    <property type="match status" value="1"/>
</dbReference>
<keyword evidence="3 5" id="KW-0378">Hydrolase</keyword>